<gene>
    <name evidence="1" type="ORF">ACFQ33_20650</name>
</gene>
<evidence type="ECO:0000313" key="2">
    <source>
        <dbReference type="Proteomes" id="UP001597173"/>
    </source>
</evidence>
<accession>A0ABW3Z322</accession>
<name>A0ABW3Z322_MYCRA</name>
<protein>
    <submittedName>
        <fullName evidence="1">Uncharacterized protein</fullName>
    </submittedName>
</protein>
<dbReference type="Proteomes" id="UP001597173">
    <property type="component" value="Unassembled WGS sequence"/>
</dbReference>
<sequence>MLELKLRRSSGQAFQDFLAEFMGRVYPGDFVAVRAQGSLGDGGMDGYLNSTETLYQCYGARNGAVTEVRDVCKKMVDDFHTARRTTPRMKEWLFTHNLMDCPRLMLDTIDKIKLLAAEHGIKVGLFDINMFRQLLPRLSEDDLEDLIGIRVFSDADRERLPKTVSDIFAGIVSAMDQDLPALAEVGEVPLDKLEYNEIPVRWRNCPSSNDLRLLGLPKIGVSGSVCGLI</sequence>
<organism evidence="1 2">
    <name type="scientific">Mycoplana ramosa</name>
    <name type="common">Mycoplana bullata</name>
    <dbReference type="NCBI Taxonomy" id="40837"/>
    <lineage>
        <taxon>Bacteria</taxon>
        <taxon>Pseudomonadati</taxon>
        <taxon>Pseudomonadota</taxon>
        <taxon>Alphaproteobacteria</taxon>
        <taxon>Hyphomicrobiales</taxon>
        <taxon>Rhizobiaceae</taxon>
        <taxon>Mycoplana</taxon>
    </lineage>
</organism>
<feature type="non-terminal residue" evidence="1">
    <location>
        <position position="229"/>
    </location>
</feature>
<comment type="caution">
    <text evidence="1">The sequence shown here is derived from an EMBL/GenBank/DDBJ whole genome shotgun (WGS) entry which is preliminary data.</text>
</comment>
<dbReference type="EMBL" id="JBHTNF010000022">
    <property type="protein sequence ID" value="MFD1330303.1"/>
    <property type="molecule type" value="Genomic_DNA"/>
</dbReference>
<evidence type="ECO:0000313" key="1">
    <source>
        <dbReference type="EMBL" id="MFD1330303.1"/>
    </source>
</evidence>
<reference evidence="2" key="1">
    <citation type="journal article" date="2019" name="Int. J. Syst. Evol. Microbiol.">
        <title>The Global Catalogue of Microorganisms (GCM) 10K type strain sequencing project: providing services to taxonomists for standard genome sequencing and annotation.</title>
        <authorList>
            <consortium name="The Broad Institute Genomics Platform"/>
            <consortium name="The Broad Institute Genome Sequencing Center for Infectious Disease"/>
            <person name="Wu L."/>
            <person name="Ma J."/>
        </authorList>
    </citation>
    <scope>NUCLEOTIDE SEQUENCE [LARGE SCALE GENOMIC DNA]</scope>
    <source>
        <strain evidence="2">CCUG 55609</strain>
    </source>
</reference>
<keyword evidence="2" id="KW-1185">Reference proteome</keyword>
<proteinExistence type="predicted"/>